<evidence type="ECO:0000313" key="8">
    <source>
        <dbReference type="EMBL" id="KAK8491368.1"/>
    </source>
</evidence>
<dbReference type="InterPro" id="IPR004263">
    <property type="entry name" value="Exostosin"/>
</dbReference>
<dbReference type="PANTHER" id="PTHR11062">
    <property type="entry name" value="EXOSTOSIN HEPARAN SULFATE GLYCOSYLTRANSFERASE -RELATED"/>
    <property type="match status" value="1"/>
</dbReference>
<keyword evidence="5" id="KW-0333">Golgi apparatus</keyword>
<protein>
    <recommendedName>
        <fullName evidence="7">Exostosin GT47 domain-containing protein</fullName>
    </recommendedName>
</protein>
<evidence type="ECO:0000259" key="7">
    <source>
        <dbReference type="Pfam" id="PF03016"/>
    </source>
</evidence>
<keyword evidence="6" id="KW-1133">Transmembrane helix</keyword>
<accession>A0ABR2ADW8</accession>
<comment type="similarity">
    <text evidence="2">Belongs to the glycosyltransferase 47 family.</text>
</comment>
<evidence type="ECO:0000256" key="6">
    <source>
        <dbReference type="SAM" id="Phobius"/>
    </source>
</evidence>
<keyword evidence="4" id="KW-0735">Signal-anchor</keyword>
<dbReference type="PANTHER" id="PTHR11062:SF365">
    <property type="entry name" value="EXOSTOSIN GT47 DOMAIN-CONTAINING PROTEIN"/>
    <property type="match status" value="1"/>
</dbReference>
<keyword evidence="6" id="KW-0812">Transmembrane</keyword>
<evidence type="ECO:0000256" key="5">
    <source>
        <dbReference type="ARBA" id="ARBA00023034"/>
    </source>
</evidence>
<dbReference type="InterPro" id="IPR040911">
    <property type="entry name" value="Exostosin_GT47"/>
</dbReference>
<comment type="subcellular location">
    <subcellularLocation>
        <location evidence="1">Golgi apparatus membrane</location>
        <topology evidence="1">Single-pass type II membrane protein</topology>
    </subcellularLocation>
</comment>
<evidence type="ECO:0000256" key="3">
    <source>
        <dbReference type="ARBA" id="ARBA00022676"/>
    </source>
</evidence>
<evidence type="ECO:0000256" key="1">
    <source>
        <dbReference type="ARBA" id="ARBA00004323"/>
    </source>
</evidence>
<keyword evidence="9" id="KW-1185">Reference proteome</keyword>
<feature type="transmembrane region" description="Helical" evidence="6">
    <location>
        <begin position="6"/>
        <end position="25"/>
    </location>
</feature>
<reference evidence="8 9" key="1">
    <citation type="journal article" date="2024" name="G3 (Bethesda)">
        <title>Genome assembly of Hibiscus sabdariffa L. provides insights into metabolisms of medicinal natural products.</title>
        <authorList>
            <person name="Kim T."/>
        </authorList>
    </citation>
    <scope>NUCLEOTIDE SEQUENCE [LARGE SCALE GENOMIC DNA]</scope>
    <source>
        <strain evidence="8">TK-2024</strain>
        <tissue evidence="8">Old leaves</tissue>
    </source>
</reference>
<keyword evidence="3" id="KW-0328">Glycosyltransferase</keyword>
<feature type="domain" description="Exostosin GT47" evidence="7">
    <location>
        <begin position="132"/>
        <end position="414"/>
    </location>
</feature>
<evidence type="ECO:0000256" key="2">
    <source>
        <dbReference type="ARBA" id="ARBA00010271"/>
    </source>
</evidence>
<proteinExistence type="inferred from homology"/>
<keyword evidence="3" id="KW-0808">Transferase</keyword>
<sequence length="464" mass="53583">MADLGCTIPFFIYPSVFLILFFASVNHRYHIYSFSSHLSKNPTETGISPQNSSYFPNSPTPTSAPDFHNGISFAQKKSQIEILEQGLARARKAIRAASRSRRCTWYRPESYVPKGSVYRNPCAFHQSHIEMQKRFRVWAYKEGDAPLFHKGPLNDIYSIEGQFIDELESDISPFLAPTPDEALAFFLPVSVVNIIKYVYRPYTNYSRDRLQNIVKDYIGIVSTRYPYWNRSNGADHFMISCHDWAPEVSAADPNLFKHFIRVLCNANSSEGFKPDRDVSLPEVYLRYGELGRPQKGQHPNNRSILAFFAGGQHGDVRKLLFKYWERKDGDIRVYRYLPKTLNYTQLISQSKFCICPSGYEVASPREVEGILAGCVPVIVSDHYVLPFSDVLDWSKFSVFVPVAKIPEIKTILQGISEKEYLRKQRRVLAVQRHFVLNRPAKPYDIMHMAMHSIWLRRLNRRLSD</sequence>
<evidence type="ECO:0000256" key="4">
    <source>
        <dbReference type="ARBA" id="ARBA00022968"/>
    </source>
</evidence>
<dbReference type="Proteomes" id="UP001472677">
    <property type="component" value="Unassembled WGS sequence"/>
</dbReference>
<comment type="caution">
    <text evidence="8">The sequence shown here is derived from an EMBL/GenBank/DDBJ whole genome shotgun (WGS) entry which is preliminary data.</text>
</comment>
<dbReference type="EMBL" id="JBBPBM010000790">
    <property type="protein sequence ID" value="KAK8491368.1"/>
    <property type="molecule type" value="Genomic_DNA"/>
</dbReference>
<gene>
    <name evidence="8" type="ORF">V6N12_033891</name>
</gene>
<keyword evidence="6" id="KW-0472">Membrane</keyword>
<evidence type="ECO:0000313" key="9">
    <source>
        <dbReference type="Proteomes" id="UP001472677"/>
    </source>
</evidence>
<organism evidence="8 9">
    <name type="scientific">Hibiscus sabdariffa</name>
    <name type="common">roselle</name>
    <dbReference type="NCBI Taxonomy" id="183260"/>
    <lineage>
        <taxon>Eukaryota</taxon>
        <taxon>Viridiplantae</taxon>
        <taxon>Streptophyta</taxon>
        <taxon>Embryophyta</taxon>
        <taxon>Tracheophyta</taxon>
        <taxon>Spermatophyta</taxon>
        <taxon>Magnoliopsida</taxon>
        <taxon>eudicotyledons</taxon>
        <taxon>Gunneridae</taxon>
        <taxon>Pentapetalae</taxon>
        <taxon>rosids</taxon>
        <taxon>malvids</taxon>
        <taxon>Malvales</taxon>
        <taxon>Malvaceae</taxon>
        <taxon>Malvoideae</taxon>
        <taxon>Hibiscus</taxon>
    </lineage>
</organism>
<dbReference type="Pfam" id="PF03016">
    <property type="entry name" value="Exostosin_GT47"/>
    <property type="match status" value="1"/>
</dbReference>
<name>A0ABR2ADW8_9ROSI</name>